<dbReference type="AlphaFoldDB" id="A0A8S3Z1K5"/>
<keyword evidence="7 8" id="KW-0807">Transducer</keyword>
<evidence type="ECO:0000256" key="5">
    <source>
        <dbReference type="ARBA" id="ARBA00023136"/>
    </source>
</evidence>
<evidence type="ECO:0000256" key="9">
    <source>
        <dbReference type="SAM" id="Phobius"/>
    </source>
</evidence>
<dbReference type="GO" id="GO:0004930">
    <property type="term" value="F:G protein-coupled receptor activity"/>
    <property type="evidence" value="ECO:0007669"/>
    <property type="project" value="UniProtKB-KW"/>
</dbReference>
<evidence type="ECO:0000256" key="3">
    <source>
        <dbReference type="ARBA" id="ARBA00022989"/>
    </source>
</evidence>
<dbReference type="InterPro" id="IPR000276">
    <property type="entry name" value="GPCR_Rhodpsn"/>
</dbReference>
<evidence type="ECO:0000259" key="10">
    <source>
        <dbReference type="PROSITE" id="PS50262"/>
    </source>
</evidence>
<feature type="domain" description="G-protein coupled receptors family 1 profile" evidence="10">
    <location>
        <begin position="1"/>
        <end position="155"/>
    </location>
</feature>
<feature type="non-terminal residue" evidence="11">
    <location>
        <position position="1"/>
    </location>
</feature>
<evidence type="ECO:0000256" key="4">
    <source>
        <dbReference type="ARBA" id="ARBA00023040"/>
    </source>
</evidence>
<keyword evidence="3 9" id="KW-1133">Transmembrane helix</keyword>
<organism evidence="11 12">
    <name type="scientific">Candidula unifasciata</name>
    <dbReference type="NCBI Taxonomy" id="100452"/>
    <lineage>
        <taxon>Eukaryota</taxon>
        <taxon>Metazoa</taxon>
        <taxon>Spiralia</taxon>
        <taxon>Lophotrochozoa</taxon>
        <taxon>Mollusca</taxon>
        <taxon>Gastropoda</taxon>
        <taxon>Heterobranchia</taxon>
        <taxon>Euthyneura</taxon>
        <taxon>Panpulmonata</taxon>
        <taxon>Eupulmonata</taxon>
        <taxon>Stylommatophora</taxon>
        <taxon>Helicina</taxon>
        <taxon>Helicoidea</taxon>
        <taxon>Geomitridae</taxon>
        <taxon>Candidula</taxon>
    </lineage>
</organism>
<keyword evidence="12" id="KW-1185">Reference proteome</keyword>
<dbReference type="Gene3D" id="1.20.1070.10">
    <property type="entry name" value="Rhodopsin 7-helix transmembrane proteins"/>
    <property type="match status" value="1"/>
</dbReference>
<feature type="non-terminal residue" evidence="11">
    <location>
        <position position="155"/>
    </location>
</feature>
<dbReference type="EMBL" id="CAJHNH020001037">
    <property type="protein sequence ID" value="CAG5121201.1"/>
    <property type="molecule type" value="Genomic_DNA"/>
</dbReference>
<dbReference type="PANTHER" id="PTHR45695:SF15">
    <property type="entry name" value="OPSIN RH2"/>
    <property type="match status" value="1"/>
</dbReference>
<evidence type="ECO:0000256" key="7">
    <source>
        <dbReference type="ARBA" id="ARBA00023224"/>
    </source>
</evidence>
<name>A0A8S3Z1K5_9EUPU</name>
<dbReference type="GO" id="GO:0005886">
    <property type="term" value="C:plasma membrane"/>
    <property type="evidence" value="ECO:0007669"/>
    <property type="project" value="TreeGrafter"/>
</dbReference>
<evidence type="ECO:0000256" key="1">
    <source>
        <dbReference type="ARBA" id="ARBA00004141"/>
    </source>
</evidence>
<comment type="subcellular location">
    <subcellularLocation>
        <location evidence="1">Membrane</location>
        <topology evidence="1">Multi-pass membrane protein</topology>
    </subcellularLocation>
</comment>
<dbReference type="PRINTS" id="PR00237">
    <property type="entry name" value="GPCRRHODOPSN"/>
</dbReference>
<sequence length="155" mass="17485">NVSVVVSVLTLTSISIERWFAICKPLTFQQTKARVVACVVIIWLVASLTSMPRLFMMEEIHDDMFPPNVTILLTTCAPRDVAEARQYEIFLIVAFFAFPSVVMGYNYTAIAFCLWSSSKASKHLTDADQRAIVSQLMARRRTAKMLVVVVVVFFL</sequence>
<gene>
    <name evidence="11" type="ORF">CUNI_LOCUS6759</name>
</gene>
<dbReference type="Proteomes" id="UP000678393">
    <property type="component" value="Unassembled WGS sequence"/>
</dbReference>
<evidence type="ECO:0000313" key="11">
    <source>
        <dbReference type="EMBL" id="CAG5121201.1"/>
    </source>
</evidence>
<comment type="similarity">
    <text evidence="8">Belongs to the G-protein coupled receptor 1 family.</text>
</comment>
<evidence type="ECO:0000313" key="12">
    <source>
        <dbReference type="Proteomes" id="UP000678393"/>
    </source>
</evidence>
<dbReference type="SUPFAM" id="SSF81321">
    <property type="entry name" value="Family A G protein-coupled receptor-like"/>
    <property type="match status" value="1"/>
</dbReference>
<protein>
    <recommendedName>
        <fullName evidence="10">G-protein coupled receptors family 1 profile domain-containing protein</fullName>
    </recommendedName>
</protein>
<dbReference type="PANTHER" id="PTHR45695">
    <property type="entry name" value="LEUCOKININ RECEPTOR-RELATED"/>
    <property type="match status" value="1"/>
</dbReference>
<dbReference type="Pfam" id="PF00001">
    <property type="entry name" value="7tm_1"/>
    <property type="match status" value="1"/>
</dbReference>
<proteinExistence type="inferred from homology"/>
<evidence type="ECO:0000256" key="8">
    <source>
        <dbReference type="RuleBase" id="RU000688"/>
    </source>
</evidence>
<dbReference type="PROSITE" id="PS00237">
    <property type="entry name" value="G_PROTEIN_RECEP_F1_1"/>
    <property type="match status" value="1"/>
</dbReference>
<evidence type="ECO:0000256" key="2">
    <source>
        <dbReference type="ARBA" id="ARBA00022692"/>
    </source>
</evidence>
<keyword evidence="5 9" id="KW-0472">Membrane</keyword>
<feature type="transmembrane region" description="Helical" evidence="9">
    <location>
        <begin position="89"/>
        <end position="115"/>
    </location>
</feature>
<keyword evidence="6 8" id="KW-0675">Receptor</keyword>
<dbReference type="PROSITE" id="PS50262">
    <property type="entry name" value="G_PROTEIN_RECEP_F1_2"/>
    <property type="match status" value="1"/>
</dbReference>
<keyword evidence="2 8" id="KW-0812">Transmembrane</keyword>
<feature type="transmembrane region" description="Helical" evidence="9">
    <location>
        <begin position="35"/>
        <end position="55"/>
    </location>
</feature>
<dbReference type="InterPro" id="IPR017452">
    <property type="entry name" value="GPCR_Rhodpsn_7TM"/>
</dbReference>
<comment type="caution">
    <text evidence="11">The sequence shown here is derived from an EMBL/GenBank/DDBJ whole genome shotgun (WGS) entry which is preliminary data.</text>
</comment>
<reference evidence="11" key="1">
    <citation type="submission" date="2021-04" db="EMBL/GenBank/DDBJ databases">
        <authorList>
            <consortium name="Molecular Ecology Group"/>
        </authorList>
    </citation>
    <scope>NUCLEOTIDE SEQUENCE</scope>
</reference>
<dbReference type="OrthoDB" id="5987936at2759"/>
<evidence type="ECO:0000256" key="6">
    <source>
        <dbReference type="ARBA" id="ARBA00023170"/>
    </source>
</evidence>
<keyword evidence="4 8" id="KW-0297">G-protein coupled receptor</keyword>
<accession>A0A8S3Z1K5</accession>